<evidence type="ECO:0000313" key="1">
    <source>
        <dbReference type="EMBL" id="MFL9878490.1"/>
    </source>
</evidence>
<gene>
    <name evidence="1" type="ORF">PQR63_08860</name>
</gene>
<dbReference type="EMBL" id="JAQQFR010000005">
    <property type="protein sequence ID" value="MFL9878490.1"/>
    <property type="molecule type" value="Genomic_DNA"/>
</dbReference>
<protein>
    <submittedName>
        <fullName evidence="1">Uncharacterized protein</fullName>
    </submittedName>
</protein>
<name>A0ABW8Z7L2_9BURK</name>
<keyword evidence="2" id="KW-1185">Reference proteome</keyword>
<accession>A0ABW8Z7L2</accession>
<reference evidence="1 2" key="1">
    <citation type="journal article" date="2024" name="Chem. Sci.">
        <title>Discovery of megapolipeptins by genome mining of a Burkholderiales bacteria collection.</title>
        <authorList>
            <person name="Paulo B.S."/>
            <person name="Recchia M.J.J."/>
            <person name="Lee S."/>
            <person name="Fergusson C.H."/>
            <person name="Romanowski S.B."/>
            <person name="Hernandez A."/>
            <person name="Krull N."/>
            <person name="Liu D.Y."/>
            <person name="Cavanagh H."/>
            <person name="Bos A."/>
            <person name="Gray C.A."/>
            <person name="Murphy B.T."/>
            <person name="Linington R.G."/>
            <person name="Eustaquio A.S."/>
        </authorList>
    </citation>
    <scope>NUCLEOTIDE SEQUENCE [LARGE SCALE GENOMIC DNA]</scope>
    <source>
        <strain evidence="1 2">RL21-008-BIB-B</strain>
    </source>
</reference>
<dbReference type="RefSeq" id="WP_408167476.1">
    <property type="nucleotide sequence ID" value="NZ_JAQQFR010000005.1"/>
</dbReference>
<proteinExistence type="predicted"/>
<organism evidence="1 2">
    <name type="scientific">Herbaspirillum rhizosphaerae</name>
    <dbReference type="NCBI Taxonomy" id="346179"/>
    <lineage>
        <taxon>Bacteria</taxon>
        <taxon>Pseudomonadati</taxon>
        <taxon>Pseudomonadota</taxon>
        <taxon>Betaproteobacteria</taxon>
        <taxon>Burkholderiales</taxon>
        <taxon>Oxalobacteraceae</taxon>
        <taxon>Herbaspirillum</taxon>
    </lineage>
</organism>
<dbReference type="Proteomes" id="UP001629214">
    <property type="component" value="Unassembled WGS sequence"/>
</dbReference>
<sequence>MLTHKSLLEAYVYAKDKCCPSLIHDIYEPNAVLSISTSASAVAFPPLVVGAEGIAQTLVTDFAKRFTLCCTYYICDELEVQERAGGSRIEQLPWLVLMSEEETASLRIGRGYYNWQLNEHPEELWRASEMHIRIDHMMLIADIAGDLLQTLQSFLPYPWLPARVLDSSFGFIGDSNPAFAFLKEFRSNKFELPRERLSA</sequence>
<evidence type="ECO:0000313" key="2">
    <source>
        <dbReference type="Proteomes" id="UP001629214"/>
    </source>
</evidence>
<comment type="caution">
    <text evidence="1">The sequence shown here is derived from an EMBL/GenBank/DDBJ whole genome shotgun (WGS) entry which is preliminary data.</text>
</comment>